<proteinExistence type="predicted"/>
<keyword evidence="2" id="KW-0472">Membrane</keyword>
<protein>
    <submittedName>
        <fullName evidence="3">Uncharacterized protein</fullName>
    </submittedName>
</protein>
<dbReference type="AlphaFoldDB" id="A0AAD5RSD3"/>
<evidence type="ECO:0000256" key="1">
    <source>
        <dbReference type="SAM" id="MobiDB-lite"/>
    </source>
</evidence>
<evidence type="ECO:0000313" key="4">
    <source>
        <dbReference type="Proteomes" id="UP001201980"/>
    </source>
</evidence>
<keyword evidence="2" id="KW-1133">Transmembrane helix</keyword>
<feature type="region of interest" description="Disordered" evidence="1">
    <location>
        <begin position="104"/>
        <end position="173"/>
    </location>
</feature>
<dbReference type="Proteomes" id="UP001201980">
    <property type="component" value="Unassembled WGS sequence"/>
</dbReference>
<feature type="transmembrane region" description="Helical" evidence="2">
    <location>
        <begin position="35"/>
        <end position="55"/>
    </location>
</feature>
<gene>
    <name evidence="3" type="ORF">MKZ38_000829</name>
</gene>
<feature type="compositionally biased region" description="Polar residues" evidence="1">
    <location>
        <begin position="121"/>
        <end position="131"/>
    </location>
</feature>
<organism evidence="3 4">
    <name type="scientific">Zalerion maritima</name>
    <dbReference type="NCBI Taxonomy" id="339359"/>
    <lineage>
        <taxon>Eukaryota</taxon>
        <taxon>Fungi</taxon>
        <taxon>Dikarya</taxon>
        <taxon>Ascomycota</taxon>
        <taxon>Pezizomycotina</taxon>
        <taxon>Sordariomycetes</taxon>
        <taxon>Lulworthiomycetidae</taxon>
        <taxon>Lulworthiales</taxon>
        <taxon>Lulworthiaceae</taxon>
        <taxon>Zalerion</taxon>
    </lineage>
</organism>
<reference evidence="3" key="1">
    <citation type="submission" date="2022-07" db="EMBL/GenBank/DDBJ databases">
        <title>Draft genome sequence of Zalerion maritima ATCC 34329, a (micro)plastics degrading marine fungus.</title>
        <authorList>
            <person name="Paco A."/>
            <person name="Goncalves M.F.M."/>
            <person name="Rocha-Santos T.A.P."/>
            <person name="Alves A."/>
        </authorList>
    </citation>
    <scope>NUCLEOTIDE SEQUENCE</scope>
    <source>
        <strain evidence="3">ATCC 34329</strain>
    </source>
</reference>
<feature type="compositionally biased region" description="Basic and acidic residues" evidence="1">
    <location>
        <begin position="137"/>
        <end position="146"/>
    </location>
</feature>
<dbReference type="EMBL" id="JAKWBI020000119">
    <property type="protein sequence ID" value="KAJ2902227.1"/>
    <property type="molecule type" value="Genomic_DNA"/>
</dbReference>
<keyword evidence="4" id="KW-1185">Reference proteome</keyword>
<sequence length="239" mass="25669">MSIYQDNGQGENDYMSGGKNLGSGNETYNMTALEVGTICGTIVAFILVMFFVFYCRRIDTRRKKGVDCGGSSTGPDPGTTPHTCDCPGSRDGLHDVNCSARRGHRHGDDDNCQHVPGSADTYVTETSSTKGRVSGDMGREHSDCTEMKSITSKPTTATSDKTPIAMPPASYPKDGSVTNLAASDRDVEACYSARGKRGSGWTDGVHDGKKRLSGIRSKVGGWRAGKRQYSRAEDNDPHV</sequence>
<feature type="region of interest" description="Disordered" evidence="1">
    <location>
        <begin position="194"/>
        <end position="239"/>
    </location>
</feature>
<feature type="compositionally biased region" description="Polar residues" evidence="1">
    <location>
        <begin position="148"/>
        <end position="161"/>
    </location>
</feature>
<comment type="caution">
    <text evidence="3">The sequence shown here is derived from an EMBL/GenBank/DDBJ whole genome shotgun (WGS) entry which is preliminary data.</text>
</comment>
<evidence type="ECO:0000313" key="3">
    <source>
        <dbReference type="EMBL" id="KAJ2902227.1"/>
    </source>
</evidence>
<evidence type="ECO:0000256" key="2">
    <source>
        <dbReference type="SAM" id="Phobius"/>
    </source>
</evidence>
<accession>A0AAD5RSD3</accession>
<feature type="compositionally biased region" description="Basic and acidic residues" evidence="1">
    <location>
        <begin position="230"/>
        <end position="239"/>
    </location>
</feature>
<name>A0AAD5RSD3_9PEZI</name>
<keyword evidence="2" id="KW-0812">Transmembrane</keyword>